<dbReference type="SUPFAM" id="SSF56784">
    <property type="entry name" value="HAD-like"/>
    <property type="match status" value="1"/>
</dbReference>
<evidence type="ECO:0000313" key="17">
    <source>
        <dbReference type="Proteomes" id="UP000029003"/>
    </source>
</evidence>
<protein>
    <submittedName>
        <fullName evidence="16">Cd2+ resistance ATPase</fullName>
        <ecNumber evidence="16">3.6.3.3</ecNumber>
    </submittedName>
</protein>
<comment type="similarity">
    <text evidence="2">Belongs to the cation transport ATPase (P-type) (TC 3.A.3) family. Type IB subfamily.</text>
</comment>
<feature type="transmembrane region" description="Helical" evidence="14">
    <location>
        <begin position="258"/>
        <end position="278"/>
    </location>
</feature>
<evidence type="ECO:0000256" key="9">
    <source>
        <dbReference type="ARBA" id="ARBA00022967"/>
    </source>
</evidence>
<name>A0A087E8Y9_9BIFI</name>
<keyword evidence="7" id="KW-0813">Transport</keyword>
<dbReference type="Gene3D" id="2.70.150.10">
    <property type="entry name" value="Calcium-transporting ATPase, cytoplasmic transduction domain A"/>
    <property type="match status" value="1"/>
</dbReference>
<dbReference type="GO" id="GO:0019829">
    <property type="term" value="F:ATPase-coupled monoatomic cation transmembrane transporter activity"/>
    <property type="evidence" value="ECO:0007669"/>
    <property type="project" value="InterPro"/>
</dbReference>
<dbReference type="Gene3D" id="3.40.50.1000">
    <property type="entry name" value="HAD superfamily/HAD-like"/>
    <property type="match status" value="1"/>
</dbReference>
<comment type="subcellular location">
    <subcellularLocation>
        <location evidence="1">Cell membrane</location>
        <topology evidence="1">Multi-pass membrane protein</topology>
    </subcellularLocation>
</comment>
<dbReference type="NCBIfam" id="TIGR01494">
    <property type="entry name" value="ATPase_P-type"/>
    <property type="match status" value="2"/>
</dbReference>
<dbReference type="GO" id="GO:0005524">
    <property type="term" value="F:ATP binding"/>
    <property type="evidence" value="ECO:0007669"/>
    <property type="project" value="UniProtKB-KW"/>
</dbReference>
<gene>
    <name evidence="16" type="ORF">THER5_1816</name>
</gene>
<dbReference type="FunFam" id="2.70.150.10:FF:000020">
    <property type="entry name" value="Copper-exporting P-type ATPase A"/>
    <property type="match status" value="1"/>
</dbReference>
<dbReference type="InterPro" id="IPR036412">
    <property type="entry name" value="HAD-like_sf"/>
</dbReference>
<dbReference type="InterPro" id="IPR023299">
    <property type="entry name" value="ATPase_P-typ_cyto_dom_N"/>
</dbReference>
<feature type="transmembrane region" description="Helical" evidence="14">
    <location>
        <begin position="36"/>
        <end position="56"/>
    </location>
</feature>
<dbReference type="RefSeq" id="WP_029575684.1">
    <property type="nucleotide sequence ID" value="NZ_JGZT01000003.1"/>
</dbReference>
<dbReference type="InterPro" id="IPR008250">
    <property type="entry name" value="ATPase_P-typ_transduc_dom_A_sf"/>
</dbReference>
<keyword evidence="11" id="KW-0186">Copper</keyword>
<keyword evidence="8" id="KW-0067">ATP-binding</keyword>
<dbReference type="PRINTS" id="PR00941">
    <property type="entry name" value="CDATPASE"/>
</dbReference>
<keyword evidence="12 14" id="KW-0472">Membrane</keyword>
<feature type="transmembrane region" description="Helical" evidence="14">
    <location>
        <begin position="234"/>
        <end position="252"/>
    </location>
</feature>
<dbReference type="SFLD" id="SFLDG00002">
    <property type="entry name" value="C1.7:_P-type_atpase_like"/>
    <property type="match status" value="1"/>
</dbReference>
<dbReference type="InterPro" id="IPR023298">
    <property type="entry name" value="ATPase_P-typ_TM_dom_sf"/>
</dbReference>
<dbReference type="SFLD" id="SFLDF00027">
    <property type="entry name" value="p-type_atpase"/>
    <property type="match status" value="1"/>
</dbReference>
<evidence type="ECO:0000256" key="11">
    <source>
        <dbReference type="ARBA" id="ARBA00023008"/>
    </source>
</evidence>
<evidence type="ECO:0000256" key="3">
    <source>
        <dbReference type="ARBA" id="ARBA00022475"/>
    </source>
</evidence>
<dbReference type="InterPro" id="IPR001757">
    <property type="entry name" value="P_typ_ATPase"/>
</dbReference>
<evidence type="ECO:0000256" key="2">
    <source>
        <dbReference type="ARBA" id="ARBA00006024"/>
    </source>
</evidence>
<keyword evidence="9" id="KW-1278">Translocase</keyword>
<dbReference type="PROSITE" id="PS01229">
    <property type="entry name" value="COF_2"/>
    <property type="match status" value="1"/>
</dbReference>
<feature type="compositionally biased region" description="Low complexity" evidence="13">
    <location>
        <begin position="361"/>
        <end position="375"/>
    </location>
</feature>
<dbReference type="InterPro" id="IPR059000">
    <property type="entry name" value="ATPase_P-type_domA"/>
</dbReference>
<evidence type="ECO:0000256" key="4">
    <source>
        <dbReference type="ARBA" id="ARBA00022692"/>
    </source>
</evidence>
<dbReference type="InterPro" id="IPR023214">
    <property type="entry name" value="HAD_sf"/>
</dbReference>
<feature type="domain" description="P-type ATPase A" evidence="15">
    <location>
        <begin position="117"/>
        <end position="218"/>
    </location>
</feature>
<evidence type="ECO:0000259" key="15">
    <source>
        <dbReference type="Pfam" id="PF00122"/>
    </source>
</evidence>
<evidence type="ECO:0000256" key="13">
    <source>
        <dbReference type="SAM" id="MobiDB-lite"/>
    </source>
</evidence>
<evidence type="ECO:0000256" key="8">
    <source>
        <dbReference type="ARBA" id="ARBA00022840"/>
    </source>
</evidence>
<proteinExistence type="inferred from homology"/>
<dbReference type="EC" id="3.6.3.3" evidence="16"/>
<feature type="transmembrane region" description="Helical" evidence="14">
    <location>
        <begin position="12"/>
        <end position="30"/>
    </location>
</feature>
<dbReference type="PANTHER" id="PTHR48085">
    <property type="entry name" value="CADMIUM/ZINC-TRANSPORTING ATPASE HMA2-RELATED"/>
    <property type="match status" value="1"/>
</dbReference>
<feature type="transmembrane region" description="Helical" evidence="14">
    <location>
        <begin position="618"/>
        <end position="638"/>
    </location>
</feature>
<dbReference type="GO" id="GO:0005886">
    <property type="term" value="C:plasma membrane"/>
    <property type="evidence" value="ECO:0007669"/>
    <property type="project" value="UniProtKB-SubCell"/>
</dbReference>
<evidence type="ECO:0000256" key="6">
    <source>
        <dbReference type="ARBA" id="ARBA00022741"/>
    </source>
</evidence>
<dbReference type="Pfam" id="PF00122">
    <property type="entry name" value="E1-E2_ATPase"/>
    <property type="match status" value="1"/>
</dbReference>
<evidence type="ECO:0000256" key="5">
    <source>
        <dbReference type="ARBA" id="ARBA00022723"/>
    </source>
</evidence>
<dbReference type="GO" id="GO:0006825">
    <property type="term" value="P:copper ion transport"/>
    <property type="evidence" value="ECO:0007669"/>
    <property type="project" value="UniProtKB-KW"/>
</dbReference>
<evidence type="ECO:0000256" key="14">
    <source>
        <dbReference type="SAM" id="Phobius"/>
    </source>
</evidence>
<feature type="compositionally biased region" description="Basic and acidic residues" evidence="13">
    <location>
        <begin position="351"/>
        <end position="360"/>
    </location>
</feature>
<reference evidence="16 17" key="1">
    <citation type="submission" date="2014-03" db="EMBL/GenBank/DDBJ databases">
        <title>Genomics of Bifidobacteria.</title>
        <authorList>
            <person name="Ventura M."/>
            <person name="Milani C."/>
            <person name="Lugli G.A."/>
        </authorList>
    </citation>
    <scope>NUCLEOTIDE SEQUENCE [LARGE SCALE GENOMIC DNA]</scope>
    <source>
        <strain evidence="16 17">LMG 21395</strain>
    </source>
</reference>
<keyword evidence="7" id="KW-0187">Copper transport</keyword>
<dbReference type="Proteomes" id="UP000029003">
    <property type="component" value="Unassembled WGS sequence"/>
</dbReference>
<keyword evidence="16" id="KW-0378">Hydrolase</keyword>
<comment type="caution">
    <text evidence="16">The sequence shown here is derived from an EMBL/GenBank/DDBJ whole genome shotgun (WGS) entry which is preliminary data.</text>
</comment>
<evidence type="ECO:0000313" key="16">
    <source>
        <dbReference type="EMBL" id="KFJ04240.1"/>
    </source>
</evidence>
<dbReference type="Pfam" id="PF00702">
    <property type="entry name" value="Hydrolase"/>
    <property type="match status" value="1"/>
</dbReference>
<evidence type="ECO:0000256" key="12">
    <source>
        <dbReference type="ARBA" id="ARBA00023136"/>
    </source>
</evidence>
<accession>A0A087E8Y9</accession>
<evidence type="ECO:0000256" key="10">
    <source>
        <dbReference type="ARBA" id="ARBA00022989"/>
    </source>
</evidence>
<organism evidence="16 17">
    <name type="scientific">Bifidobacterium thermacidophilum subsp. thermacidophilum</name>
    <dbReference type="NCBI Taxonomy" id="79262"/>
    <lineage>
        <taxon>Bacteria</taxon>
        <taxon>Bacillati</taxon>
        <taxon>Actinomycetota</taxon>
        <taxon>Actinomycetes</taxon>
        <taxon>Bifidobacteriales</taxon>
        <taxon>Bifidobacteriaceae</taxon>
        <taxon>Bifidobacterium</taxon>
    </lineage>
</organism>
<keyword evidence="5" id="KW-0479">Metal-binding</keyword>
<keyword evidence="3" id="KW-1003">Cell membrane</keyword>
<dbReference type="InterPro" id="IPR044492">
    <property type="entry name" value="P_typ_ATPase_HD_dom"/>
</dbReference>
<dbReference type="OrthoDB" id="7059309at2"/>
<dbReference type="GO" id="GO:0046872">
    <property type="term" value="F:metal ion binding"/>
    <property type="evidence" value="ECO:0007669"/>
    <property type="project" value="UniProtKB-KW"/>
</dbReference>
<dbReference type="InterPro" id="IPR018303">
    <property type="entry name" value="ATPase_P-typ_P_site"/>
</dbReference>
<dbReference type="PROSITE" id="PS00154">
    <property type="entry name" value="ATPASE_E1_E2"/>
    <property type="match status" value="1"/>
</dbReference>
<keyword evidence="6" id="KW-0547">Nucleotide-binding</keyword>
<keyword evidence="4 14" id="KW-0812">Transmembrane</keyword>
<dbReference type="AlphaFoldDB" id="A0A087E8Y9"/>
<dbReference type="PANTHER" id="PTHR48085:SF5">
    <property type="entry name" value="CADMIUM_ZINC-TRANSPORTING ATPASE HMA4-RELATED"/>
    <property type="match status" value="1"/>
</dbReference>
<dbReference type="Gene3D" id="3.40.1110.10">
    <property type="entry name" value="Calcium-transporting ATPase, cytoplasmic domain N"/>
    <property type="match status" value="1"/>
</dbReference>
<dbReference type="CDD" id="cd02079">
    <property type="entry name" value="P-type_ATPase_HM"/>
    <property type="match status" value="1"/>
</dbReference>
<dbReference type="GO" id="GO:0016887">
    <property type="term" value="F:ATP hydrolysis activity"/>
    <property type="evidence" value="ECO:0007669"/>
    <property type="project" value="InterPro"/>
</dbReference>
<dbReference type="SUPFAM" id="SSF81665">
    <property type="entry name" value="Calcium ATPase, transmembrane domain M"/>
    <property type="match status" value="1"/>
</dbReference>
<dbReference type="SUPFAM" id="SSF81653">
    <property type="entry name" value="Calcium ATPase, transduction domain A"/>
    <property type="match status" value="1"/>
</dbReference>
<dbReference type="EMBL" id="JGZT01000003">
    <property type="protein sequence ID" value="KFJ04240.1"/>
    <property type="molecule type" value="Genomic_DNA"/>
</dbReference>
<dbReference type="SFLD" id="SFLDS00003">
    <property type="entry name" value="Haloacid_Dehalogenase"/>
    <property type="match status" value="1"/>
</dbReference>
<dbReference type="PRINTS" id="PR00119">
    <property type="entry name" value="CATATPASE"/>
</dbReference>
<sequence>MQSFILRHKPQLTIISGALIAAGLVARFALHSQPAYAAAFIAASIIGVLPILIQAVQALRVRVMSIDVLVSIAVFGAFLIGSWDESAIVTFLFLVGGQIERYTLNQTRSAISALTDMAPQSAAVRRADGTFETVPVDDVHVGDIVKVTTGDRIPVDGTVMSGTGLVNESAITGEPIPVDKAAGSSASAGTLLDDGMLTIRADMVGEDTTFGRIIELVENAQDSKSKEERFIDRFATYYTPAVLIIAVIVGLVTRRIDLAITMLVLGCPGALVIGVPVSNMAGIGNGARHGVLIKGSEVTHRLSSADTFVFDKTGTITVGVPQVTDVRRYDDDGTPVANDTGNGAGGAHIGSFEETKDVAARDSSVPDSSVPDASALDAGSGPAHDDVVRYLVGVESQSQHPLAKAIVRYFGDTPVPQVDQVSVVTGGGISAVHDNHRILVGSPRFLEADGIALTSSMREDASELEMQGDSLVAVAVDGSIRLLLGIRDRLRPGVAEDIARLRRLGAKTIVLLSGDNQRAVDLMTAKLGFDRAIGGLLPDEKAAVISGLRDDGHRVVFVGDGINDSPSLALADVGIAMGNGADVAIDTSDVVLADSDFSRLPHAYGLAKHTVRNMRENIAIAVGTVALLLSGLVLTTWLTMAVGMFVHEASVLAVILNGMRLLRYRTGGNHGTHHWNIRKLDAYQGQPRSVIDTVVA</sequence>
<feature type="region of interest" description="Disordered" evidence="13">
    <location>
        <begin position="327"/>
        <end position="381"/>
    </location>
</feature>
<keyword evidence="7" id="KW-0406">Ion transport</keyword>
<keyword evidence="10 14" id="KW-1133">Transmembrane helix</keyword>
<dbReference type="InterPro" id="IPR051014">
    <property type="entry name" value="Cation_Transport_ATPase_IB"/>
</dbReference>
<evidence type="ECO:0000256" key="1">
    <source>
        <dbReference type="ARBA" id="ARBA00004651"/>
    </source>
</evidence>
<evidence type="ECO:0000256" key="7">
    <source>
        <dbReference type="ARBA" id="ARBA00022796"/>
    </source>
</evidence>
<dbReference type="InterPro" id="IPR027256">
    <property type="entry name" value="P-typ_ATPase_IB"/>
</dbReference>